<protein>
    <submittedName>
        <fullName evidence="1">Prolyl 4-hydroxylase subunit alpha</fullName>
    </submittedName>
</protein>
<organism evidence="1 2">
    <name type="scientific">Maribacter algarum</name>
    <name type="common">ex Zhang et al. 2020</name>
    <dbReference type="NCBI Taxonomy" id="2578118"/>
    <lineage>
        <taxon>Bacteria</taxon>
        <taxon>Pseudomonadati</taxon>
        <taxon>Bacteroidota</taxon>
        <taxon>Flavobacteriia</taxon>
        <taxon>Flavobacteriales</taxon>
        <taxon>Flavobacteriaceae</taxon>
        <taxon>Maribacter</taxon>
    </lineage>
</organism>
<dbReference type="AlphaFoldDB" id="A0A5S3PW40"/>
<comment type="caution">
    <text evidence="1">The sequence shown here is derived from an EMBL/GenBank/DDBJ whole genome shotgun (WGS) entry which is preliminary data.</text>
</comment>
<dbReference type="Pfam" id="PF09859">
    <property type="entry name" value="Oxygenase-NA"/>
    <property type="match status" value="1"/>
</dbReference>
<sequence length="237" mass="27690">MESLSSRIAEIDWQKVTSDMNDKGYSIIPCVLSEIQCHELIDLYERPDKYRKTVVMERYRFGLGEYKYFDYPLPKIIQTIREEVYPKLAPIANLWMKVLKIDKQFPKSYHELQTQCHDNNQLKPTPLILKYGKGGFNTLHQDLYGDVFFPLQSVFFLNEPDVDFTGGEFVMTQQMPRAQSKAIVLKPKKGDMLIFTTNFRPIKGKKGYYRVNMKHGVSELYNGERHTMGVIFHDALS</sequence>
<dbReference type="InterPro" id="IPR018655">
    <property type="entry name" value="DUF2086"/>
</dbReference>
<dbReference type="EMBL" id="VATY01000001">
    <property type="protein sequence ID" value="TMM59209.1"/>
    <property type="molecule type" value="Genomic_DNA"/>
</dbReference>
<dbReference type="Proteomes" id="UP000310314">
    <property type="component" value="Unassembled WGS sequence"/>
</dbReference>
<evidence type="ECO:0000313" key="2">
    <source>
        <dbReference type="Proteomes" id="UP000310314"/>
    </source>
</evidence>
<dbReference type="Gene3D" id="2.60.120.620">
    <property type="entry name" value="q2cbj1_9rhob like domain"/>
    <property type="match status" value="1"/>
</dbReference>
<proteinExistence type="predicted"/>
<accession>A0A5S3PW40</accession>
<dbReference type="RefSeq" id="WP_138657198.1">
    <property type="nucleotide sequence ID" value="NZ_VATY01000001.1"/>
</dbReference>
<gene>
    <name evidence="1" type="ORF">FEE95_07195</name>
</gene>
<reference evidence="1 2" key="1">
    <citation type="submission" date="2019-05" db="EMBL/GenBank/DDBJ databases">
        <authorList>
            <person name="Zhang J.-Y."/>
            <person name="Feg X."/>
            <person name="Du Z.-J."/>
        </authorList>
    </citation>
    <scope>NUCLEOTIDE SEQUENCE [LARGE SCALE GENOMIC DNA]</scope>
    <source>
        <strain evidence="1 2">RZ26</strain>
    </source>
</reference>
<name>A0A5S3PW40_9FLAO</name>
<evidence type="ECO:0000313" key="1">
    <source>
        <dbReference type="EMBL" id="TMM59209.1"/>
    </source>
</evidence>
<keyword evidence="2" id="KW-1185">Reference proteome</keyword>
<dbReference type="OrthoDB" id="9781972at2"/>